<keyword evidence="6" id="KW-0503">Monooxygenase</keyword>
<dbReference type="STRING" id="1335616.WDC_1445"/>
<dbReference type="SMART" id="SM00903">
    <property type="entry name" value="Flavin_Reduct"/>
    <property type="match status" value="1"/>
</dbReference>
<sequence>MIHFEASELSTKQQYKFISGSIIPRPIAWVTSLADNGIVNLAPFSFFSGLSNQLPLLSLAILRNQDGTMKDTASNILNNGQAVVHTISESLAEQMNLTAASVDSDTSELNLTSLKTTPSVTVTPPSLVEPLIRFETNLFQYVPIEKNDGIIITDLLILQITDFFFNPSVFDQEKNYILNHKLNLIGRLAGNEYTLLGKTFSLTRPK</sequence>
<comment type="cofactor">
    <cofactor evidence="1">
        <name>FMN</name>
        <dbReference type="ChEBI" id="CHEBI:58210"/>
    </cofactor>
</comment>
<dbReference type="Gene3D" id="2.30.110.10">
    <property type="entry name" value="Electron Transport, Fmn-binding Protein, Chain A"/>
    <property type="match status" value="1"/>
</dbReference>
<dbReference type="GO" id="GO:0016646">
    <property type="term" value="F:oxidoreductase activity, acting on the CH-NH group of donors, NAD or NADP as acceptor"/>
    <property type="evidence" value="ECO:0007669"/>
    <property type="project" value="UniProtKB-ARBA"/>
</dbReference>
<evidence type="ECO:0000256" key="2">
    <source>
        <dbReference type="ARBA" id="ARBA00022630"/>
    </source>
</evidence>
<dbReference type="InterPro" id="IPR012349">
    <property type="entry name" value="Split_barrel_FMN-bd"/>
</dbReference>
<protein>
    <submittedName>
        <fullName evidence="6">Nitrilotriacetate monooxygenase component B</fullName>
    </submittedName>
</protein>
<dbReference type="Proteomes" id="UP000032279">
    <property type="component" value="Unassembled WGS sequence"/>
</dbReference>
<comment type="caution">
    <text evidence="6">The sequence shown here is derived from an EMBL/GenBank/DDBJ whole genome shotgun (WGS) entry which is preliminary data.</text>
</comment>
<dbReference type="PANTHER" id="PTHR33798:SF5">
    <property type="entry name" value="FLAVIN REDUCTASE LIKE DOMAIN-CONTAINING PROTEIN"/>
    <property type="match status" value="1"/>
</dbReference>
<evidence type="ECO:0000256" key="4">
    <source>
        <dbReference type="ARBA" id="ARBA00038054"/>
    </source>
</evidence>
<dbReference type="GO" id="GO:0004497">
    <property type="term" value="F:monooxygenase activity"/>
    <property type="evidence" value="ECO:0007669"/>
    <property type="project" value="UniProtKB-KW"/>
</dbReference>
<dbReference type="InterPro" id="IPR002563">
    <property type="entry name" value="Flavin_Rdtase-like_dom"/>
</dbReference>
<keyword evidence="3" id="KW-0288">FMN</keyword>
<dbReference type="Pfam" id="PF01613">
    <property type="entry name" value="Flavin_Reduct"/>
    <property type="match status" value="1"/>
</dbReference>
<dbReference type="EMBL" id="AWTT01000037">
    <property type="protein sequence ID" value="KIS02979.1"/>
    <property type="molecule type" value="Genomic_DNA"/>
</dbReference>
<dbReference type="PANTHER" id="PTHR33798">
    <property type="entry name" value="FLAVOPROTEIN OXYGENASE"/>
    <property type="match status" value="1"/>
</dbReference>
<keyword evidence="6" id="KW-0560">Oxidoreductase</keyword>
<keyword evidence="7" id="KW-1185">Reference proteome</keyword>
<dbReference type="PATRIC" id="fig|1335616.4.peg.1447"/>
<evidence type="ECO:0000313" key="6">
    <source>
        <dbReference type="EMBL" id="KIS02979.1"/>
    </source>
</evidence>
<dbReference type="OrthoDB" id="9794638at2"/>
<gene>
    <name evidence="6" type="primary">ntaB</name>
    <name evidence="6" type="ORF">WDC_1445</name>
</gene>
<comment type="similarity">
    <text evidence="4">Belongs to the flavoredoxin family.</text>
</comment>
<dbReference type="SUPFAM" id="SSF50475">
    <property type="entry name" value="FMN-binding split barrel"/>
    <property type="match status" value="1"/>
</dbReference>
<dbReference type="GO" id="GO:0010181">
    <property type="term" value="F:FMN binding"/>
    <property type="evidence" value="ECO:0007669"/>
    <property type="project" value="InterPro"/>
</dbReference>
<proteinExistence type="inferred from homology"/>
<feature type="domain" description="Flavin reductase like" evidence="5">
    <location>
        <begin position="20"/>
        <end position="177"/>
    </location>
</feature>
<reference evidence="6 7" key="1">
    <citation type="submission" date="2013-08" db="EMBL/GenBank/DDBJ databases">
        <title>Lactobacillus wasatchii sp. WDC04, a late gas producing bacteria isolated from aged chedder cheese.</title>
        <authorList>
            <person name="Oberg C.J."/>
            <person name="Culumber M."/>
            <person name="McMahon D.J."/>
            <person name="Broadbent J.R."/>
            <person name="Oberg T.S."/>
            <person name="Ortaki F."/>
        </authorList>
    </citation>
    <scope>NUCLEOTIDE SEQUENCE [LARGE SCALE GENOMIC DNA]</scope>
    <source>
        <strain evidence="6 7">WDC04</strain>
    </source>
</reference>
<evidence type="ECO:0000256" key="1">
    <source>
        <dbReference type="ARBA" id="ARBA00001917"/>
    </source>
</evidence>
<dbReference type="RefSeq" id="WP_044011167.1">
    <property type="nucleotide sequence ID" value="NZ_AWTT01000037.1"/>
</dbReference>
<accession>A0A0D0YUP8</accession>
<organism evidence="6 7">
    <name type="scientific">Paucilactobacillus wasatchensis</name>
    <dbReference type="NCBI Taxonomy" id="1335616"/>
    <lineage>
        <taxon>Bacteria</taxon>
        <taxon>Bacillati</taxon>
        <taxon>Bacillota</taxon>
        <taxon>Bacilli</taxon>
        <taxon>Lactobacillales</taxon>
        <taxon>Lactobacillaceae</taxon>
        <taxon>Paucilactobacillus</taxon>
    </lineage>
</organism>
<name>A0A0D0YUP8_9LACO</name>
<evidence type="ECO:0000256" key="3">
    <source>
        <dbReference type="ARBA" id="ARBA00022643"/>
    </source>
</evidence>
<keyword evidence="2" id="KW-0285">Flavoprotein</keyword>
<dbReference type="AlphaFoldDB" id="A0A0D0YUP8"/>
<evidence type="ECO:0000313" key="7">
    <source>
        <dbReference type="Proteomes" id="UP000032279"/>
    </source>
</evidence>
<evidence type="ECO:0000259" key="5">
    <source>
        <dbReference type="SMART" id="SM00903"/>
    </source>
</evidence>